<evidence type="ECO:0000256" key="3">
    <source>
        <dbReference type="ARBA" id="ARBA00022490"/>
    </source>
</evidence>
<dbReference type="InterPro" id="IPR003599">
    <property type="entry name" value="Ig_sub"/>
</dbReference>
<comment type="subcellular location">
    <subcellularLocation>
        <location evidence="1">Cytoplasm</location>
        <location evidence="1">Myofibril</location>
        <location evidence="1">Sarcomere</location>
        <location evidence="1">A band</location>
    </subcellularLocation>
</comment>
<feature type="domain" description="Ig-like" evidence="7">
    <location>
        <begin position="402"/>
        <end position="492"/>
    </location>
</feature>
<proteinExistence type="inferred from homology"/>
<dbReference type="Gene3D" id="2.60.40.10">
    <property type="entry name" value="Immunoglobulins"/>
    <property type="match status" value="10"/>
</dbReference>
<dbReference type="InterPro" id="IPR003598">
    <property type="entry name" value="Ig_sub2"/>
</dbReference>
<sequence length="1108" mass="122129">MNSCSELAPPKIDVVREPPEFSELLKSCTVRMNEQSVLKCKVKGEPKPKIKWTKDGKEVEMSARIKIEFKDDGTLTLTIENTSQQDAGEYRCTAENEVGSAWTEGPIIIIAESIPQFDGEAPDFLEPVKPAVVYKNGEQLKKSDRLNIEDFEDGIQRLTVKNAQMEDMDEYRCEASNEYGDVWSDVTLTVKEKPPSAVAPTFIKTLVEVRVQEGEKVKYECQVMGQPEPEMKWYKDNKQISLEDAHFIQSLEANGIAQLVITSAEVKDSGEFRCEARNVAGVARTDAPLTVSENEILAEYAPEFLHDLTACEVNEGETAEFECKVSGVPLPTVRWFKNGEELKPDEGVSIVSTPDGLNKLTIAKAKTEDQGNYRAEAVNSAGSMSSKAPLSVHDKKLLLAVETLKIKKGLEDVTVHKGTKIRLSVEVIGQPKTVKWYKGAEQLSSNRNTSIEKVSDVEYKLEIDNAEICDSGLYRVVLSTDTQSVESSSTVAVTDQYPKVHLPSFKKGLNDQEVPKFKDSDVGEYSITAGNDAGEVESKAKITVKPSEVEKDSGKIEIVSGLIPTTVKQGETATFTVVTKGPVKNIKWYKNNKEIPAAKTKDNGEGTYELIIPDAQPDDADNYKVVLSNDIGEADSCAALSVKLHGIEILKGLKDVSVLEGQKAIFKILTNKLPKVVKWYKNGKQISPADKAHPEELGGNIYQLIIPDAKEDDVANYKVHLTDDDDNSAESFAALLVQLPKIEIVKGLKDIVIPKGQKAMLEIETSRQPKEVKWLVQYKNGKEILLGNKAEPKKLGDNNYLLEIPDIAEDDAAEYKVVLKDNSGNSTDSSCRLTIKLPAEEPKIIKGLDDQAIPIGAPIVLDIETLGCPTTVKWYKNGQLLPGGAASKIKINKINDNNFILEIPTSVLDDTGEYSVEVENEAGVATSTGKVTVEPKLIFLTPLKDQEIFEGEDAKFLVVLTNSTGDADSFAKLIVKKPKPAVPKIIKELEDQIIPEGEALIFEVKIDGEPTEVRWLKDAIPIVPGVNAVIEQIDQQTYRLKIPKAELKDAGYYTVEAMNETGKAKSNCKVDVDEKPEIVKGLNDIELLQNDDHVFKVEVSTPVRSVTW</sequence>
<evidence type="ECO:0000256" key="5">
    <source>
        <dbReference type="ARBA" id="ARBA00023157"/>
    </source>
</evidence>
<dbReference type="InterPro" id="IPR013098">
    <property type="entry name" value="Ig_I-set"/>
</dbReference>
<keyword evidence="5" id="KW-1015">Disulfide bond</keyword>
<evidence type="ECO:0000256" key="2">
    <source>
        <dbReference type="ARBA" id="ARBA00006692"/>
    </source>
</evidence>
<evidence type="ECO:0000313" key="8">
    <source>
        <dbReference type="Proteomes" id="UP000095283"/>
    </source>
</evidence>
<dbReference type="CDD" id="cd00096">
    <property type="entry name" value="Ig"/>
    <property type="match status" value="2"/>
</dbReference>
<evidence type="ECO:0000313" key="9">
    <source>
        <dbReference type="WBParaSite" id="Hba_16944"/>
    </source>
</evidence>
<dbReference type="GO" id="GO:0031672">
    <property type="term" value="C:A band"/>
    <property type="evidence" value="ECO:0007669"/>
    <property type="project" value="UniProtKB-SubCell"/>
</dbReference>
<dbReference type="SMART" id="SM00409">
    <property type="entry name" value="IG"/>
    <property type="match status" value="10"/>
</dbReference>
<reference evidence="9" key="1">
    <citation type="submission" date="2016-11" db="UniProtKB">
        <authorList>
            <consortium name="WormBaseParasite"/>
        </authorList>
    </citation>
    <scope>IDENTIFICATION</scope>
</reference>
<dbReference type="GO" id="GO:0040017">
    <property type="term" value="P:positive regulation of locomotion"/>
    <property type="evidence" value="ECO:0007669"/>
    <property type="project" value="UniProtKB-ARBA"/>
</dbReference>
<dbReference type="SMART" id="SM00408">
    <property type="entry name" value="IGc2"/>
    <property type="match status" value="6"/>
</dbReference>
<protein>
    <submittedName>
        <fullName evidence="9">Immunoglobulin I-set domain protein</fullName>
    </submittedName>
</protein>
<feature type="domain" description="Ig-like" evidence="7">
    <location>
        <begin position="200"/>
        <end position="290"/>
    </location>
</feature>
<dbReference type="InterPro" id="IPR013783">
    <property type="entry name" value="Ig-like_fold"/>
</dbReference>
<dbReference type="WBParaSite" id="Hba_16944">
    <property type="protein sequence ID" value="Hba_16944"/>
    <property type="gene ID" value="Hba_16944"/>
</dbReference>
<dbReference type="AlphaFoldDB" id="A0A1I7XHZ6"/>
<dbReference type="FunFam" id="2.60.40.10:FF:000425">
    <property type="entry name" value="Myosin light chain kinase"/>
    <property type="match status" value="1"/>
</dbReference>
<keyword evidence="4" id="KW-0677">Repeat</keyword>
<name>A0A1I7XHZ6_HETBA</name>
<evidence type="ECO:0000259" key="7">
    <source>
        <dbReference type="PROSITE" id="PS50835"/>
    </source>
</evidence>
<dbReference type="FunFam" id="2.60.40.10:FF:000107">
    <property type="entry name" value="Myosin, light chain kinase a"/>
    <property type="match status" value="1"/>
</dbReference>
<dbReference type="GO" id="GO:0019899">
    <property type="term" value="F:enzyme binding"/>
    <property type="evidence" value="ECO:0007669"/>
    <property type="project" value="UniProtKB-ARBA"/>
</dbReference>
<feature type="domain" description="Ig-like" evidence="7">
    <location>
        <begin position="983"/>
        <end position="1071"/>
    </location>
</feature>
<dbReference type="InterPro" id="IPR007110">
    <property type="entry name" value="Ig-like_dom"/>
</dbReference>
<comment type="similarity">
    <text evidence="2">Belongs to the protein kinase superfamily. CAMK Ser/Thr protein kinase family.</text>
</comment>
<dbReference type="Proteomes" id="UP000095283">
    <property type="component" value="Unplaced"/>
</dbReference>
<feature type="domain" description="Ig-like" evidence="7">
    <location>
        <begin position="842"/>
        <end position="932"/>
    </location>
</feature>
<evidence type="ECO:0000256" key="4">
    <source>
        <dbReference type="ARBA" id="ARBA00022737"/>
    </source>
</evidence>
<keyword evidence="3" id="KW-0963">Cytoplasm</keyword>
<dbReference type="InterPro" id="IPR036179">
    <property type="entry name" value="Ig-like_dom_sf"/>
</dbReference>
<evidence type="ECO:0000256" key="1">
    <source>
        <dbReference type="ARBA" id="ARBA00004161"/>
    </source>
</evidence>
<keyword evidence="6" id="KW-0393">Immunoglobulin domain</keyword>
<dbReference type="GO" id="GO:0060298">
    <property type="term" value="P:positive regulation of sarcomere organization"/>
    <property type="evidence" value="ECO:0007669"/>
    <property type="project" value="UniProtKB-ARBA"/>
</dbReference>
<dbReference type="GO" id="GO:0045989">
    <property type="term" value="P:positive regulation of striated muscle contraction"/>
    <property type="evidence" value="ECO:0007669"/>
    <property type="project" value="UniProtKB-ARBA"/>
</dbReference>
<dbReference type="SUPFAM" id="SSF48726">
    <property type="entry name" value="Immunoglobulin"/>
    <property type="match status" value="10"/>
</dbReference>
<dbReference type="PROSITE" id="PS50835">
    <property type="entry name" value="IG_LIKE"/>
    <property type="match status" value="7"/>
</dbReference>
<organism evidence="8 9">
    <name type="scientific">Heterorhabditis bacteriophora</name>
    <name type="common">Entomopathogenic nematode worm</name>
    <dbReference type="NCBI Taxonomy" id="37862"/>
    <lineage>
        <taxon>Eukaryota</taxon>
        <taxon>Metazoa</taxon>
        <taxon>Ecdysozoa</taxon>
        <taxon>Nematoda</taxon>
        <taxon>Chromadorea</taxon>
        <taxon>Rhabditida</taxon>
        <taxon>Rhabditina</taxon>
        <taxon>Rhabditomorpha</taxon>
        <taxon>Strongyloidea</taxon>
        <taxon>Heterorhabditidae</taxon>
        <taxon>Heterorhabditis</taxon>
    </lineage>
</organism>
<accession>A0A1I7XHZ6</accession>
<dbReference type="PANTHER" id="PTHR13817">
    <property type="entry name" value="TITIN"/>
    <property type="match status" value="1"/>
</dbReference>
<evidence type="ECO:0000256" key="6">
    <source>
        <dbReference type="ARBA" id="ARBA00023319"/>
    </source>
</evidence>
<dbReference type="Pfam" id="PF07679">
    <property type="entry name" value="I-set"/>
    <property type="match status" value="10"/>
</dbReference>
<dbReference type="PANTHER" id="PTHR13817:SF164">
    <property type="entry name" value="ZORMIN, ISOFORM J"/>
    <property type="match status" value="1"/>
</dbReference>
<feature type="domain" description="Ig-like" evidence="7">
    <location>
        <begin position="19"/>
        <end position="108"/>
    </location>
</feature>
<dbReference type="InterPro" id="IPR050964">
    <property type="entry name" value="Striated_Muscle_Regulatory"/>
</dbReference>
<feature type="domain" description="Ig-like" evidence="7">
    <location>
        <begin position="546"/>
        <end position="641"/>
    </location>
</feature>
<feature type="domain" description="Ig-like" evidence="7">
    <location>
        <begin position="302"/>
        <end position="391"/>
    </location>
</feature>
<dbReference type="FunFam" id="2.60.40.10:FF:000345">
    <property type="entry name" value="Muscle M-line assembly protein unc-89"/>
    <property type="match status" value="2"/>
</dbReference>
<keyword evidence="8" id="KW-1185">Reference proteome</keyword>